<protein>
    <submittedName>
        <fullName evidence="9">Sulfonate transport system permease protein</fullName>
    </submittedName>
</protein>
<gene>
    <name evidence="9" type="ORF">CLV56_2405</name>
</gene>
<comment type="caution">
    <text evidence="9">The sequence shown here is derived from an EMBL/GenBank/DDBJ whole genome shotgun (WGS) entry which is preliminary data.</text>
</comment>
<dbReference type="PANTHER" id="PTHR30151:SF38">
    <property type="entry name" value="ALIPHATIC SULFONATES TRANSPORT PERMEASE PROTEIN SSUC-RELATED"/>
    <property type="match status" value="1"/>
</dbReference>
<dbReference type="GO" id="GO:0005886">
    <property type="term" value="C:plasma membrane"/>
    <property type="evidence" value="ECO:0007669"/>
    <property type="project" value="UniProtKB-SubCell"/>
</dbReference>
<accession>A0A0B2BVI2</accession>
<evidence type="ECO:0000256" key="7">
    <source>
        <dbReference type="RuleBase" id="RU363032"/>
    </source>
</evidence>
<feature type="transmembrane region" description="Helical" evidence="7">
    <location>
        <begin position="155"/>
        <end position="174"/>
    </location>
</feature>
<reference evidence="9 10" key="1">
    <citation type="submission" date="2017-11" db="EMBL/GenBank/DDBJ databases">
        <title>Genomic Encyclopedia of Archaeal and Bacterial Type Strains, Phase II (KMG-II): From Individual Species to Whole Genera.</title>
        <authorList>
            <person name="Goeker M."/>
        </authorList>
    </citation>
    <scope>NUCLEOTIDE SEQUENCE [LARGE SCALE GENOMIC DNA]</scope>
    <source>
        <strain evidence="9 10">DSM 27763</strain>
    </source>
</reference>
<dbReference type="InterPro" id="IPR035906">
    <property type="entry name" value="MetI-like_sf"/>
</dbReference>
<keyword evidence="6 7" id="KW-0472">Membrane</keyword>
<name>A0A0B2BVI2_9ACTN</name>
<keyword evidence="3" id="KW-1003">Cell membrane</keyword>
<keyword evidence="4 7" id="KW-0812">Transmembrane</keyword>
<keyword evidence="10" id="KW-1185">Reference proteome</keyword>
<dbReference type="PROSITE" id="PS50928">
    <property type="entry name" value="ABC_TM1"/>
    <property type="match status" value="1"/>
</dbReference>
<feature type="transmembrane region" description="Helical" evidence="7">
    <location>
        <begin position="42"/>
        <end position="61"/>
    </location>
</feature>
<dbReference type="OrthoDB" id="9796361at2"/>
<proteinExistence type="inferred from homology"/>
<evidence type="ECO:0000313" key="9">
    <source>
        <dbReference type="EMBL" id="PJJ58160.1"/>
    </source>
</evidence>
<dbReference type="SUPFAM" id="SSF161098">
    <property type="entry name" value="MetI-like"/>
    <property type="match status" value="1"/>
</dbReference>
<dbReference type="Pfam" id="PF00528">
    <property type="entry name" value="BPD_transp_1"/>
    <property type="match status" value="1"/>
</dbReference>
<feature type="transmembrane region" description="Helical" evidence="7">
    <location>
        <begin position="96"/>
        <end position="116"/>
    </location>
</feature>
<comment type="similarity">
    <text evidence="7">Belongs to the binding-protein-dependent transport system permease family.</text>
</comment>
<dbReference type="FunFam" id="1.10.3720.10:FF:000003">
    <property type="entry name" value="Aliphatic sulfonate ABC transporter permease"/>
    <property type="match status" value="1"/>
</dbReference>
<dbReference type="InterPro" id="IPR000515">
    <property type="entry name" value="MetI-like"/>
</dbReference>
<dbReference type="GO" id="GO:0042918">
    <property type="term" value="P:alkanesulfonate transmembrane transport"/>
    <property type="evidence" value="ECO:0007669"/>
    <property type="project" value="UniProtKB-ARBA"/>
</dbReference>
<comment type="subcellular location">
    <subcellularLocation>
        <location evidence="1 7">Cell membrane</location>
        <topology evidence="1 7">Multi-pass membrane protein</topology>
    </subcellularLocation>
</comment>
<evidence type="ECO:0000256" key="6">
    <source>
        <dbReference type="ARBA" id="ARBA00023136"/>
    </source>
</evidence>
<keyword evidence="2 7" id="KW-0813">Transport</keyword>
<evidence type="ECO:0000256" key="3">
    <source>
        <dbReference type="ARBA" id="ARBA00022475"/>
    </source>
</evidence>
<feature type="transmembrane region" description="Helical" evidence="7">
    <location>
        <begin position="128"/>
        <end position="149"/>
    </location>
</feature>
<evidence type="ECO:0000313" key="10">
    <source>
        <dbReference type="Proteomes" id="UP000230842"/>
    </source>
</evidence>
<dbReference type="RefSeq" id="WP_039339861.1">
    <property type="nucleotide sequence ID" value="NZ_PGEZ01000001.1"/>
</dbReference>
<feature type="domain" description="ABC transmembrane type-1" evidence="8">
    <location>
        <begin position="89"/>
        <end position="269"/>
    </location>
</feature>
<dbReference type="Proteomes" id="UP000230842">
    <property type="component" value="Unassembled WGS sequence"/>
</dbReference>
<dbReference type="Gene3D" id="1.10.3720.10">
    <property type="entry name" value="MetI-like"/>
    <property type="match status" value="1"/>
</dbReference>
<evidence type="ECO:0000259" key="8">
    <source>
        <dbReference type="PROSITE" id="PS50928"/>
    </source>
</evidence>
<dbReference type="CDD" id="cd06261">
    <property type="entry name" value="TM_PBP2"/>
    <property type="match status" value="1"/>
</dbReference>
<dbReference type="EMBL" id="PGEZ01000001">
    <property type="protein sequence ID" value="PJJ58160.1"/>
    <property type="molecule type" value="Genomic_DNA"/>
</dbReference>
<keyword evidence="5 7" id="KW-1133">Transmembrane helix</keyword>
<sequence>MSVEISEKIEDEALRPGVDDRLALPRRSASAGRAARDVGLKLTGPLIALAAWFVLTATGLVPETTLPSPGQVFAAAAEMLRAGELQEHLLVSLQRAGAGLLIGVVTGVLLALLSGLSRTGEVLLDSNLQMLRAMPILALVPLAIVWFGIGEEVKIVLVALGVTFPVYLNTHAAIRSVDARYVDLATTVGLSRLALIRRVVLPGALPGFFTGLRFAVAIAWLVLVVSEQINASSGIGYLMTQARSISATDVIVVGLVVYALLGLTSDTLVRLIERRALSWRSTLQAR</sequence>
<evidence type="ECO:0000256" key="1">
    <source>
        <dbReference type="ARBA" id="ARBA00004651"/>
    </source>
</evidence>
<dbReference type="AlphaFoldDB" id="A0A0B2BVI2"/>
<evidence type="ECO:0000256" key="5">
    <source>
        <dbReference type="ARBA" id="ARBA00022989"/>
    </source>
</evidence>
<feature type="transmembrane region" description="Helical" evidence="7">
    <location>
        <begin position="199"/>
        <end position="225"/>
    </location>
</feature>
<organism evidence="9 10">
    <name type="scientific">Mumia flava</name>
    <dbReference type="NCBI Taxonomy" id="1348852"/>
    <lineage>
        <taxon>Bacteria</taxon>
        <taxon>Bacillati</taxon>
        <taxon>Actinomycetota</taxon>
        <taxon>Actinomycetes</taxon>
        <taxon>Propionibacteriales</taxon>
        <taxon>Nocardioidaceae</taxon>
        <taxon>Mumia</taxon>
    </lineage>
</organism>
<dbReference type="PANTHER" id="PTHR30151">
    <property type="entry name" value="ALKANE SULFONATE ABC TRANSPORTER-RELATED, MEMBRANE SUBUNIT"/>
    <property type="match status" value="1"/>
</dbReference>
<evidence type="ECO:0000256" key="4">
    <source>
        <dbReference type="ARBA" id="ARBA00022692"/>
    </source>
</evidence>
<evidence type="ECO:0000256" key="2">
    <source>
        <dbReference type="ARBA" id="ARBA00022448"/>
    </source>
</evidence>
<feature type="transmembrane region" description="Helical" evidence="7">
    <location>
        <begin position="245"/>
        <end position="265"/>
    </location>
</feature>